<dbReference type="Proteomes" id="UP000807769">
    <property type="component" value="Unassembled WGS sequence"/>
</dbReference>
<reference evidence="2" key="1">
    <citation type="journal article" date="2020" name="New Phytol.">
        <title>Comparative genomics reveals dynamic genome evolution in host specialist ectomycorrhizal fungi.</title>
        <authorList>
            <person name="Lofgren L.A."/>
            <person name="Nguyen N.H."/>
            <person name="Vilgalys R."/>
            <person name="Ruytinx J."/>
            <person name="Liao H.L."/>
            <person name="Branco S."/>
            <person name="Kuo A."/>
            <person name="LaButti K."/>
            <person name="Lipzen A."/>
            <person name="Andreopoulos W."/>
            <person name="Pangilinan J."/>
            <person name="Riley R."/>
            <person name="Hundley H."/>
            <person name="Na H."/>
            <person name="Barry K."/>
            <person name="Grigoriev I.V."/>
            <person name="Stajich J.E."/>
            <person name="Kennedy P.G."/>
        </authorList>
    </citation>
    <scope>NUCLEOTIDE SEQUENCE</scope>
    <source>
        <strain evidence="2">MN1</strain>
    </source>
</reference>
<name>A0A9P7E0L2_9AGAM</name>
<evidence type="ECO:0000313" key="2">
    <source>
        <dbReference type="EMBL" id="KAG1807445.1"/>
    </source>
</evidence>
<keyword evidence="1" id="KW-0472">Membrane</keyword>
<dbReference type="OrthoDB" id="10573050at2759"/>
<keyword evidence="1" id="KW-0812">Transmembrane</keyword>
<dbReference type="RefSeq" id="XP_041188048.1">
    <property type="nucleotide sequence ID" value="XM_041333415.1"/>
</dbReference>
<accession>A0A9P7E0L2</accession>
<organism evidence="2 3">
    <name type="scientific">Suillus subaureus</name>
    <dbReference type="NCBI Taxonomy" id="48587"/>
    <lineage>
        <taxon>Eukaryota</taxon>
        <taxon>Fungi</taxon>
        <taxon>Dikarya</taxon>
        <taxon>Basidiomycota</taxon>
        <taxon>Agaricomycotina</taxon>
        <taxon>Agaricomycetes</taxon>
        <taxon>Agaricomycetidae</taxon>
        <taxon>Boletales</taxon>
        <taxon>Suillineae</taxon>
        <taxon>Suillaceae</taxon>
        <taxon>Suillus</taxon>
    </lineage>
</organism>
<proteinExistence type="predicted"/>
<sequence>MDYKCIKKEPVLPSICLLNLIERYLGLYIGDNDHKQAYWVEYKRPDYQHGRCVRAKTGMKHHLQAIGWSSICERYIFMVNVFLNVLWPICCAVLSCLTAHLFLRYWYKCYNHLRTAASGTQVRSFTVRSHIVIRKLYFVILYPEPQLRILCRYSNSIVRFGVSLLSSLIGLQNTALVFSGISPLSRGSEEFTVDHGIEQAKVVILSVNISALAFIVTLVVNEFPTLALDSVGGASLRKHIARHEVELDARFKFLKLKSANHLYVATLFCSNPEGAWVLMGTSQIRQFLIGQGPEYKYTVSYWRVGHSHYNCRAFHHEDRIQARR</sequence>
<keyword evidence="1" id="KW-1133">Transmembrane helix</keyword>
<protein>
    <submittedName>
        <fullName evidence="2">Uncharacterized protein</fullName>
    </submittedName>
</protein>
<keyword evidence="3" id="KW-1185">Reference proteome</keyword>
<gene>
    <name evidence="2" type="ORF">BJ212DRAFT_1303418</name>
</gene>
<dbReference type="EMBL" id="JABBWG010000043">
    <property type="protein sequence ID" value="KAG1807445.1"/>
    <property type="molecule type" value="Genomic_DNA"/>
</dbReference>
<comment type="caution">
    <text evidence="2">The sequence shown here is derived from an EMBL/GenBank/DDBJ whole genome shotgun (WGS) entry which is preliminary data.</text>
</comment>
<dbReference type="AlphaFoldDB" id="A0A9P7E0L2"/>
<evidence type="ECO:0000313" key="3">
    <source>
        <dbReference type="Proteomes" id="UP000807769"/>
    </source>
</evidence>
<dbReference type="GeneID" id="64627432"/>
<feature type="transmembrane region" description="Helical" evidence="1">
    <location>
        <begin position="85"/>
        <end position="107"/>
    </location>
</feature>
<evidence type="ECO:0000256" key="1">
    <source>
        <dbReference type="SAM" id="Phobius"/>
    </source>
</evidence>